<reference evidence="5 6" key="1">
    <citation type="submission" date="2019-02" db="EMBL/GenBank/DDBJ databases">
        <title>Deep-cultivation of Planctomycetes and their phenomic and genomic characterization uncovers novel biology.</title>
        <authorList>
            <person name="Wiegand S."/>
            <person name="Jogler M."/>
            <person name="Boedeker C."/>
            <person name="Pinto D."/>
            <person name="Vollmers J."/>
            <person name="Rivas-Marin E."/>
            <person name="Kohn T."/>
            <person name="Peeters S.H."/>
            <person name="Heuer A."/>
            <person name="Rast P."/>
            <person name="Oberbeckmann S."/>
            <person name="Bunk B."/>
            <person name="Jeske O."/>
            <person name="Meyerdierks A."/>
            <person name="Storesund J.E."/>
            <person name="Kallscheuer N."/>
            <person name="Luecker S."/>
            <person name="Lage O.M."/>
            <person name="Pohl T."/>
            <person name="Merkel B.J."/>
            <person name="Hornburger P."/>
            <person name="Mueller R.-W."/>
            <person name="Bruemmer F."/>
            <person name="Labrenz M."/>
            <person name="Spormann A.M."/>
            <person name="Op den Camp H."/>
            <person name="Overmann J."/>
            <person name="Amann R."/>
            <person name="Jetten M.S.M."/>
            <person name="Mascher T."/>
            <person name="Medema M.H."/>
            <person name="Devos D.P."/>
            <person name="Kaster A.-K."/>
            <person name="Ovreas L."/>
            <person name="Rohde M."/>
            <person name="Galperin M.Y."/>
            <person name="Jogler C."/>
        </authorList>
    </citation>
    <scope>NUCLEOTIDE SEQUENCE [LARGE SCALE GENOMIC DNA]</scope>
    <source>
        <strain evidence="5 6">Pla163</strain>
    </source>
</reference>
<evidence type="ECO:0000313" key="6">
    <source>
        <dbReference type="Proteomes" id="UP000319342"/>
    </source>
</evidence>
<dbReference type="RefSeq" id="WP_145191190.1">
    <property type="nucleotide sequence ID" value="NZ_CP036290.1"/>
</dbReference>
<dbReference type="CDD" id="cd00616">
    <property type="entry name" value="AHBA_syn"/>
    <property type="match status" value="1"/>
</dbReference>
<dbReference type="Pfam" id="PF01041">
    <property type="entry name" value="DegT_DnrJ_EryC1"/>
    <property type="match status" value="1"/>
</dbReference>
<dbReference type="PANTHER" id="PTHR30244:SF34">
    <property type="entry name" value="DTDP-4-AMINO-4,6-DIDEOXYGALACTOSE TRANSAMINASE"/>
    <property type="match status" value="1"/>
</dbReference>
<evidence type="ECO:0000256" key="1">
    <source>
        <dbReference type="ARBA" id="ARBA00037999"/>
    </source>
</evidence>
<keyword evidence="3 4" id="KW-0663">Pyridoxal phosphate</keyword>
<dbReference type="SUPFAM" id="SSF53383">
    <property type="entry name" value="PLP-dependent transferases"/>
    <property type="match status" value="1"/>
</dbReference>
<dbReference type="Gene3D" id="3.40.640.10">
    <property type="entry name" value="Type I PLP-dependent aspartate aminotransferase-like (Major domain)"/>
    <property type="match status" value="1"/>
</dbReference>
<evidence type="ECO:0000256" key="2">
    <source>
        <dbReference type="PIRSR" id="PIRSR000390-1"/>
    </source>
</evidence>
<evidence type="ECO:0000313" key="5">
    <source>
        <dbReference type="EMBL" id="QDU86270.1"/>
    </source>
</evidence>
<dbReference type="OrthoDB" id="9810913at2"/>
<dbReference type="Gene3D" id="3.90.1150.10">
    <property type="entry name" value="Aspartate Aminotransferase, domain 1"/>
    <property type="match status" value="1"/>
</dbReference>
<keyword evidence="5" id="KW-0808">Transferase</keyword>
<dbReference type="NCBIfam" id="NF008687">
    <property type="entry name" value="PRK11706.1"/>
    <property type="match status" value="1"/>
</dbReference>
<proteinExistence type="inferred from homology"/>
<keyword evidence="6" id="KW-1185">Reference proteome</keyword>
<feature type="active site" description="Proton acceptor" evidence="2">
    <location>
        <position position="188"/>
    </location>
</feature>
<comment type="similarity">
    <text evidence="1 4">Belongs to the DegT/DnrJ/EryC1 family.</text>
</comment>
<sequence length="382" mass="40901">MQIPFGQPSLGAREARALMRALRNGRVVGNGVLSLKAQAHLRELTGARHALLTPNATQAFELFLHTGAGAAGGFLGPGDEVILPSFSYVSMANAIAARGATPVFVEIERETLGLDPVAVASAITERTKLVLTVHYGGMACDLDGLLAVCGERGVPIFEDAAQAIGSTLRGQHLGTFGAGACLSFHATKNVTCGEGGALLLDDEGAMRMAEIAHEKGTNRSAFLRGEIDKYTWVGTGGSYVLSDLLAGMLDVQLERTAELNARRLEIWDLYQAGTQWLEDAGSVFRCVPRTGCDHNGHIWWMVAQDQALADRIIDGLRGEGIQATFHYQALHASPFARQHLGTDGLDLPLTTQVSDCIVRLPLSSSMNRKKAETVMRALKKVV</sequence>
<dbReference type="InterPro" id="IPR015421">
    <property type="entry name" value="PyrdxlP-dep_Trfase_major"/>
</dbReference>
<dbReference type="GO" id="GO:0030170">
    <property type="term" value="F:pyridoxal phosphate binding"/>
    <property type="evidence" value="ECO:0007669"/>
    <property type="project" value="TreeGrafter"/>
</dbReference>
<dbReference type="InterPro" id="IPR015424">
    <property type="entry name" value="PyrdxlP-dep_Trfase"/>
</dbReference>
<organism evidence="5 6">
    <name type="scientific">Rohdeia mirabilis</name>
    <dbReference type="NCBI Taxonomy" id="2528008"/>
    <lineage>
        <taxon>Bacteria</taxon>
        <taxon>Pseudomonadati</taxon>
        <taxon>Planctomycetota</taxon>
        <taxon>Planctomycetia</taxon>
        <taxon>Planctomycetia incertae sedis</taxon>
        <taxon>Rohdeia</taxon>
    </lineage>
</organism>
<dbReference type="GO" id="GO:0000271">
    <property type="term" value="P:polysaccharide biosynthetic process"/>
    <property type="evidence" value="ECO:0007669"/>
    <property type="project" value="TreeGrafter"/>
</dbReference>
<evidence type="ECO:0000256" key="4">
    <source>
        <dbReference type="RuleBase" id="RU004508"/>
    </source>
</evidence>
<accession>A0A518D482</accession>
<feature type="modified residue" description="N6-(pyridoxal phosphate)lysine" evidence="3">
    <location>
        <position position="188"/>
    </location>
</feature>
<gene>
    <name evidence="5" type="primary">rffA</name>
    <name evidence="5" type="ORF">Pla163_34210</name>
</gene>
<dbReference type="EC" id="2.6.1.59" evidence="5"/>
<dbReference type="PANTHER" id="PTHR30244">
    <property type="entry name" value="TRANSAMINASE"/>
    <property type="match status" value="1"/>
</dbReference>
<dbReference type="EMBL" id="CP036290">
    <property type="protein sequence ID" value="QDU86270.1"/>
    <property type="molecule type" value="Genomic_DNA"/>
</dbReference>
<dbReference type="InterPro" id="IPR000653">
    <property type="entry name" value="DegT/StrS_aminotransferase"/>
</dbReference>
<dbReference type="Proteomes" id="UP000319342">
    <property type="component" value="Chromosome"/>
</dbReference>
<dbReference type="AlphaFoldDB" id="A0A518D482"/>
<dbReference type="InterPro" id="IPR015422">
    <property type="entry name" value="PyrdxlP-dep_Trfase_small"/>
</dbReference>
<dbReference type="GO" id="GO:0019180">
    <property type="term" value="F:dTDP-4-amino-4,6-dideoxygalactose transaminase activity"/>
    <property type="evidence" value="ECO:0007669"/>
    <property type="project" value="UniProtKB-EC"/>
</dbReference>
<name>A0A518D482_9BACT</name>
<protein>
    <submittedName>
        <fullName evidence="5">dTDP-4-amino-4,6-dideoxygalactose transaminase</fullName>
        <ecNumber evidence="5">2.6.1.59</ecNumber>
    </submittedName>
</protein>
<evidence type="ECO:0000256" key="3">
    <source>
        <dbReference type="PIRSR" id="PIRSR000390-2"/>
    </source>
</evidence>
<dbReference type="PIRSF" id="PIRSF000390">
    <property type="entry name" value="PLP_StrS"/>
    <property type="match status" value="1"/>
</dbReference>
<keyword evidence="5" id="KW-0032">Aminotransferase</keyword>